<dbReference type="AlphaFoldDB" id="A0A642MQ15"/>
<reference evidence="3" key="3">
    <citation type="submission" date="2022-08" db="EMBL/GenBank/DDBJ databases">
        <title>Genome Sequencing of Bacteroides fragilis Group Isolates with Nanopore Technology.</title>
        <authorList>
            <person name="Tisza M.J."/>
            <person name="Smith D."/>
            <person name="Dekker J.P."/>
        </authorList>
    </citation>
    <scope>NUCLEOTIDE SEQUENCE</scope>
    <source>
        <strain evidence="3">BFG-351</strain>
        <strain evidence="4">BFG-527</strain>
    </source>
</reference>
<organism evidence="2 6">
    <name type="scientific">Bacteroides faecis</name>
    <dbReference type="NCBI Taxonomy" id="674529"/>
    <lineage>
        <taxon>Bacteria</taxon>
        <taxon>Pseudomonadati</taxon>
        <taxon>Bacteroidota</taxon>
        <taxon>Bacteroidia</taxon>
        <taxon>Bacteroidales</taxon>
        <taxon>Bacteroidaceae</taxon>
        <taxon>Bacteroides</taxon>
    </lineage>
</organism>
<evidence type="ECO:0000313" key="2">
    <source>
        <dbReference type="EMBL" id="CUP05174.1"/>
    </source>
</evidence>
<dbReference type="EMBL" id="CP103141">
    <property type="protein sequence ID" value="UVQ75752.1"/>
    <property type="molecule type" value="Genomic_DNA"/>
</dbReference>
<reference evidence="5" key="2">
    <citation type="submission" date="2019-11" db="EMBL/GenBank/DDBJ databases">
        <authorList>
            <person name="Feng L."/>
        </authorList>
    </citation>
    <scope>NUCLEOTIDE SEQUENCE</scope>
    <source>
        <strain evidence="5">BfaecisLFYP10</strain>
    </source>
</reference>
<accession>A0A174JZI1</accession>
<feature type="signal peptide" evidence="1">
    <location>
        <begin position="1"/>
        <end position="21"/>
    </location>
</feature>
<dbReference type="EMBL" id="CACRSZ010000053">
    <property type="protein sequence ID" value="VYT29495.1"/>
    <property type="molecule type" value="Genomic_DNA"/>
</dbReference>
<keyword evidence="1" id="KW-0732">Signal</keyword>
<dbReference type="EMBL" id="CZAE01000006">
    <property type="protein sequence ID" value="CUP05174.1"/>
    <property type="molecule type" value="Genomic_DNA"/>
</dbReference>
<dbReference type="Proteomes" id="UP001204548">
    <property type="component" value="Unassembled WGS sequence"/>
</dbReference>
<evidence type="ECO:0008006" key="8">
    <source>
        <dbReference type="Google" id="ProtNLM"/>
    </source>
</evidence>
<evidence type="ECO:0000313" key="7">
    <source>
        <dbReference type="Proteomes" id="UP001060104"/>
    </source>
</evidence>
<reference evidence="2 6" key="1">
    <citation type="submission" date="2015-09" db="EMBL/GenBank/DDBJ databases">
        <authorList>
            <consortium name="Pathogen Informatics"/>
        </authorList>
    </citation>
    <scope>NUCLEOTIDE SEQUENCE [LARGE SCALE GENOMIC DNA]</scope>
    <source>
        <strain evidence="2 6">2789STDY5834846</strain>
    </source>
</reference>
<dbReference type="RefSeq" id="WP_010535951.1">
    <property type="nucleotide sequence ID" value="NZ_CABMFH010000004.1"/>
</dbReference>
<proteinExistence type="predicted"/>
<dbReference type="Proteomes" id="UP001060104">
    <property type="component" value="Chromosome"/>
</dbReference>
<protein>
    <recommendedName>
        <fullName evidence="8">T9SS C-terminal target domain-containing protein</fullName>
    </recommendedName>
</protein>
<evidence type="ECO:0000313" key="4">
    <source>
        <dbReference type="EMBL" id="UVQ75752.1"/>
    </source>
</evidence>
<feature type="chain" id="PRO_5044624443" description="T9SS C-terminal target domain-containing protein" evidence="1">
    <location>
        <begin position="22"/>
        <end position="229"/>
    </location>
</feature>
<name>A0A642MQ15_9BACE</name>
<accession>A0A642MQ15</accession>
<keyword evidence="7" id="KW-1185">Reference proteome</keyword>
<dbReference type="Proteomes" id="UP000095606">
    <property type="component" value="Unassembled WGS sequence"/>
</dbReference>
<evidence type="ECO:0000313" key="3">
    <source>
        <dbReference type="EMBL" id="MCS2791297.1"/>
    </source>
</evidence>
<evidence type="ECO:0000313" key="6">
    <source>
        <dbReference type="Proteomes" id="UP000095606"/>
    </source>
</evidence>
<evidence type="ECO:0000313" key="5">
    <source>
        <dbReference type="EMBL" id="VYT29495.1"/>
    </source>
</evidence>
<gene>
    <name evidence="5" type="ORF">BFLFYP10_02229</name>
    <name evidence="2" type="ORF">ERS852461_01757</name>
    <name evidence="3" type="ORF">NXW97_04600</name>
    <name evidence="4" type="ORF">NXY30_04935</name>
</gene>
<dbReference type="GeneID" id="69587999"/>
<dbReference type="EMBL" id="JANUTS010000001">
    <property type="protein sequence ID" value="MCS2791297.1"/>
    <property type="molecule type" value="Genomic_DNA"/>
</dbReference>
<sequence length="229" mass="25316">MKKRIIFFIVMASLIYSGLFAQSPPKNGIGFLDAIPVTLSAGQSSFTDTRNTSEPAYGQYRYFSPRTGSYEITDGCAVYYRLQTTASGDIRIHNWDSETAFTTLFLVAPLHPGDESEWGYNSDAMYTVAMFDRGDTYDFDEAGIPEYASHGAAYLHIPNLPAGTYFLIAAGYKGSNGSVRNGKIKTTIIADLSSGIPEEPDMKPEEINTCPIQYQYDQSGNRIKTIKTK</sequence>
<evidence type="ECO:0000256" key="1">
    <source>
        <dbReference type="SAM" id="SignalP"/>
    </source>
</evidence>